<comment type="caution">
    <text evidence="1">The sequence shown here is derived from an EMBL/GenBank/DDBJ whole genome shotgun (WGS) entry which is preliminary data.</text>
</comment>
<proteinExistence type="predicted"/>
<gene>
    <name evidence="1" type="ORF">AVEN_226729_1</name>
</gene>
<protein>
    <submittedName>
        <fullName evidence="1">Uncharacterized protein</fullName>
    </submittedName>
</protein>
<organism evidence="1 2">
    <name type="scientific">Araneus ventricosus</name>
    <name type="common">Orbweaver spider</name>
    <name type="synonym">Epeira ventricosa</name>
    <dbReference type="NCBI Taxonomy" id="182803"/>
    <lineage>
        <taxon>Eukaryota</taxon>
        <taxon>Metazoa</taxon>
        <taxon>Ecdysozoa</taxon>
        <taxon>Arthropoda</taxon>
        <taxon>Chelicerata</taxon>
        <taxon>Arachnida</taxon>
        <taxon>Araneae</taxon>
        <taxon>Araneomorphae</taxon>
        <taxon>Entelegynae</taxon>
        <taxon>Araneoidea</taxon>
        <taxon>Araneidae</taxon>
        <taxon>Araneus</taxon>
    </lineage>
</organism>
<dbReference type="EMBL" id="BGPR01019274">
    <property type="protein sequence ID" value="GBN81469.1"/>
    <property type="molecule type" value="Genomic_DNA"/>
</dbReference>
<evidence type="ECO:0000313" key="2">
    <source>
        <dbReference type="Proteomes" id="UP000499080"/>
    </source>
</evidence>
<name>A0A4Y2S215_ARAVE</name>
<dbReference type="Proteomes" id="UP000499080">
    <property type="component" value="Unassembled WGS sequence"/>
</dbReference>
<sequence>MPGPPGIPSYLMRWLSTACQSIRGPLNHSRRNINIESEGGVLMAITYLSPTSPAGGTSDRWSGGNSTPNHYYIQQGSEILLNYPVASHLRTLGAPSHIIDRMYTA</sequence>
<keyword evidence="2" id="KW-1185">Reference proteome</keyword>
<dbReference type="AlphaFoldDB" id="A0A4Y2S215"/>
<accession>A0A4Y2S215</accession>
<evidence type="ECO:0000313" key="1">
    <source>
        <dbReference type="EMBL" id="GBN81469.1"/>
    </source>
</evidence>
<reference evidence="1 2" key="1">
    <citation type="journal article" date="2019" name="Sci. Rep.">
        <title>Orb-weaving spider Araneus ventricosus genome elucidates the spidroin gene catalogue.</title>
        <authorList>
            <person name="Kono N."/>
            <person name="Nakamura H."/>
            <person name="Ohtoshi R."/>
            <person name="Moran D.A.P."/>
            <person name="Shinohara A."/>
            <person name="Yoshida Y."/>
            <person name="Fujiwara M."/>
            <person name="Mori M."/>
            <person name="Tomita M."/>
            <person name="Arakawa K."/>
        </authorList>
    </citation>
    <scope>NUCLEOTIDE SEQUENCE [LARGE SCALE GENOMIC DNA]</scope>
</reference>